<accession>A8N6M8</accession>
<dbReference type="VEuPathDB" id="FungiDB:CC1G_07399"/>
<dbReference type="STRING" id="240176.A8N6M8"/>
<sequence>MSTKDALWDTGYDETVEVNQRALIDKVLARYSGEFTVFRELLQNSDDARSEAVEIHFDTDGSVPLETPEGELKDLKSILVQRWTFKNNGILFRDEDWNRLKKIAEGNPDEEKIGAFGVGFYSLFSVTDDPFVTSGDQWMAFYWKDKKDQASTCISRVGSLPEDKRSVWTTFEMPLREPATLPPPFDFIRFLCSSITFMSSLRKISVFLDDKCLATLEKTVGESKAIAVPYGLRTRTTNGTMTVTGVRSTALHIRADVMKWVYSAGSERKRPILSVPKISKPVTGFFSSIFSSFSGSSTPKPASTPLPPPVEEEPKKSDLLEINSTSISLSIFTADVNVRLDKKMTAELVRSTKKNPPSKMRYDLIYTGQADYEASIEEDKKYPSSTGSIFQGLRADLEGLGTTRVFIGHATAQTTGIGGHMAARFIPTVEREAIDFMDRNIAVWNKELLGVGGVLARTAYEHELSEIQSIWDKNQTPTSPPPSEIQESLTRRAVHALKFFTFHQSTPSPDVSQLLEEGFFTSLARFPIISSRGVRSSTEVRMRDESLAGFMKELPVLPDLVTTDSAQMITTLQSRSLLKPTVFNDILTELKARPLPKDEMVTFMKWWIKSVDSASAWQKSPETMASFQRQLIQAAVLRITGERPEDEKFVPLSSIRTFVGTKTILPTEGPLPEHVLPLQVSKEFNPDSLRSAFPWSELTVQDWLTHLCSLIGKAGSEQHDITLSPQWSERVLGVLARAWPSISATSKLAIHKVLATKACIPTNLGMKMPADTYFPNVNMFPDLPIVTFPSGNVVRGAVEKLLQDLGLRKHVELQVIFTRMVKTNQWTIPELIKYLVSVESTLTEEEKKMLRATKAFAKEGETGTDPEGRPFRYCARDLYEPSETFRKLKLPVLDWGQTVRWRSNSAEAKFLHKIGLQQHPSLETLIQLCASDDVEVRTTALRYLLDNISNKYQDYSSARFASVAYLPAIRGTESLLGTPKEVFASRIWGELGFTVLHPSFQSESIKLQVKEHPSSAQLYELFQKRPPSDEEEAAKMFSIVATRLNDLSNNHKALLSQMHFVPVKAQEKGQTIIRRLPPSQCYLKANTDAIHSKLFTFVNFGSAANAFLMACGARQEPNLDEIAKILLDDPRRFYQLCEGPEQYVPFLIPCDACQQPTRYLSELRNMAVNVRMISDTTIARMKRNPILLAMQRKAKSSKKESKDLEEEEWDISYDLKKGDQIVVVDDTAAYQVFGEDLWTAPQEDILEGFYIHLGSHKLSSLVREEHRISKEIPNHKQAAAIRSLVLERLPLFLHEHTHTRPKVSLTWLAAPNNFIVRAFGTLSIIKTLRLGTLVREHRSEASAVARRESGSIQLWIAGNTAVDHYEVALAMNKLLFDAPKTNDALLFMTILSTDLGSLKRRGYNVDRILKQQRIAREAQLAAPPPPPPPPRTEEYPNEKQSLQSAPPPPPSKVPPPAPPPIPPKPGAVPPPAGSSDDKGSRAPIGGPPTMPGGGAFGAFQSLREKLGNIAGTSSSARRSESPAPRGNELTPPPPPAHSPSPSARSGIKPSATPQDRISANIDMAIRACRPESQSLVRNREHMEQVKESLNDSYCDASGHNQHLVSLGEIGNVKIFISQDVPPQISKSFLKDNYEALCRFIHILLPLSQIYNLPEQSLHIFYDMHGGLIAFNRNSSLFMNFRYFEAWHDAEVRAGQLNSAYISWYFTLAHEIAHNLVQPHNSEHEFYFSAICERHLISLANLLSK</sequence>
<dbReference type="SUPFAM" id="SSF55874">
    <property type="entry name" value="ATPase domain of HSP90 chaperone/DNA topoisomerase II/histidine kinase"/>
    <property type="match status" value="1"/>
</dbReference>
<keyword evidence="4" id="KW-1185">Reference proteome</keyword>
<evidence type="ECO:0000256" key="1">
    <source>
        <dbReference type="SAM" id="MobiDB-lite"/>
    </source>
</evidence>
<dbReference type="PANTHER" id="PTHR47839">
    <property type="entry name" value="DOMAIN PROTEIN, PUTATIVE (AFU_ORTHOLOGUE AFUA_6G04830)-RELATED"/>
    <property type="match status" value="1"/>
</dbReference>
<evidence type="ECO:0000313" key="3">
    <source>
        <dbReference type="EMBL" id="EAU91364.2"/>
    </source>
</evidence>
<proteinExistence type="predicted"/>
<dbReference type="EMBL" id="AACS02000003">
    <property type="protein sequence ID" value="EAU91364.2"/>
    <property type="molecule type" value="Genomic_DNA"/>
</dbReference>
<organism evidence="3 4">
    <name type="scientific">Coprinopsis cinerea (strain Okayama-7 / 130 / ATCC MYA-4618 / FGSC 9003)</name>
    <name type="common">Inky cap fungus</name>
    <name type="synonym">Hormographiella aspergillata</name>
    <dbReference type="NCBI Taxonomy" id="240176"/>
    <lineage>
        <taxon>Eukaryota</taxon>
        <taxon>Fungi</taxon>
        <taxon>Dikarya</taxon>
        <taxon>Basidiomycota</taxon>
        <taxon>Agaricomycotina</taxon>
        <taxon>Agaricomycetes</taxon>
        <taxon>Agaricomycetidae</taxon>
        <taxon>Agaricales</taxon>
        <taxon>Agaricineae</taxon>
        <taxon>Psathyrellaceae</taxon>
        <taxon>Coprinopsis</taxon>
    </lineage>
</organism>
<feature type="region of interest" description="Disordered" evidence="1">
    <location>
        <begin position="1509"/>
        <end position="1554"/>
    </location>
</feature>
<dbReference type="Pfam" id="PF25794">
    <property type="entry name" value="SACS"/>
    <property type="match status" value="1"/>
</dbReference>
<dbReference type="OMA" id="VYWWVIL"/>
<feature type="region of interest" description="Disordered" evidence="1">
    <location>
        <begin position="293"/>
        <end position="315"/>
    </location>
</feature>
<feature type="compositionally biased region" description="Pro residues" evidence="1">
    <location>
        <begin position="1445"/>
        <end position="1472"/>
    </location>
</feature>
<dbReference type="NCBIfam" id="NF047352">
    <property type="entry name" value="P_loop_sacsin"/>
    <property type="match status" value="1"/>
</dbReference>
<feature type="compositionally biased region" description="Low complexity" evidence="1">
    <location>
        <begin position="1513"/>
        <end position="1525"/>
    </location>
</feature>
<comment type="caution">
    <text evidence="3">The sequence shown here is derived from an EMBL/GenBank/DDBJ whole genome shotgun (WGS) entry which is preliminary data.</text>
</comment>
<name>A8N6M8_COPC7</name>
<evidence type="ECO:0000313" key="4">
    <source>
        <dbReference type="Proteomes" id="UP000001861"/>
    </source>
</evidence>
<evidence type="ECO:0000259" key="2">
    <source>
        <dbReference type="Pfam" id="PF25794"/>
    </source>
</evidence>
<dbReference type="InParanoid" id="A8N6M8"/>
<dbReference type="GeneID" id="6006926"/>
<dbReference type="Gene3D" id="3.30.565.10">
    <property type="entry name" value="Histidine kinase-like ATPase, C-terminal domain"/>
    <property type="match status" value="1"/>
</dbReference>
<dbReference type="InterPro" id="IPR022155">
    <property type="entry name" value="DUF3684"/>
</dbReference>
<dbReference type="KEGG" id="cci:CC1G_07399"/>
<feature type="domain" description="Sacsin/Nov" evidence="2">
    <location>
        <begin position="23"/>
        <end position="139"/>
    </location>
</feature>
<dbReference type="eggNOG" id="ENOG502QPMA">
    <property type="taxonomic scope" value="Eukaryota"/>
</dbReference>
<gene>
    <name evidence="3" type="ORF">CC1G_07399</name>
</gene>
<protein>
    <recommendedName>
        <fullName evidence="2">Sacsin/Nov domain-containing protein</fullName>
    </recommendedName>
</protein>
<dbReference type="RefSeq" id="XP_001830484.2">
    <property type="nucleotide sequence ID" value="XM_001830432.2"/>
</dbReference>
<dbReference type="OrthoDB" id="10031156at2759"/>
<reference evidence="3 4" key="1">
    <citation type="journal article" date="2010" name="Proc. Natl. Acad. Sci. U.S.A.">
        <title>Insights into evolution of multicellular fungi from the assembled chromosomes of the mushroom Coprinopsis cinerea (Coprinus cinereus).</title>
        <authorList>
            <person name="Stajich J.E."/>
            <person name="Wilke S.K."/>
            <person name="Ahren D."/>
            <person name="Au C.H."/>
            <person name="Birren B.W."/>
            <person name="Borodovsky M."/>
            <person name="Burns C."/>
            <person name="Canback B."/>
            <person name="Casselton L.A."/>
            <person name="Cheng C.K."/>
            <person name="Deng J."/>
            <person name="Dietrich F.S."/>
            <person name="Fargo D.C."/>
            <person name="Farman M.L."/>
            <person name="Gathman A.C."/>
            <person name="Goldberg J."/>
            <person name="Guigo R."/>
            <person name="Hoegger P.J."/>
            <person name="Hooker J.B."/>
            <person name="Huggins A."/>
            <person name="James T.Y."/>
            <person name="Kamada T."/>
            <person name="Kilaru S."/>
            <person name="Kodira C."/>
            <person name="Kues U."/>
            <person name="Kupfer D."/>
            <person name="Kwan H.S."/>
            <person name="Lomsadze A."/>
            <person name="Li W."/>
            <person name="Lilly W.W."/>
            <person name="Ma L.J."/>
            <person name="Mackey A.J."/>
            <person name="Manning G."/>
            <person name="Martin F."/>
            <person name="Muraguchi H."/>
            <person name="Natvig D.O."/>
            <person name="Palmerini H."/>
            <person name="Ramesh M.A."/>
            <person name="Rehmeyer C.J."/>
            <person name="Roe B.A."/>
            <person name="Shenoy N."/>
            <person name="Stanke M."/>
            <person name="Ter-Hovhannisyan V."/>
            <person name="Tunlid A."/>
            <person name="Velagapudi R."/>
            <person name="Vision T.J."/>
            <person name="Zeng Q."/>
            <person name="Zolan M.E."/>
            <person name="Pukkila P.J."/>
        </authorList>
    </citation>
    <scope>NUCLEOTIDE SEQUENCE [LARGE SCALE GENOMIC DNA]</scope>
    <source>
        <strain evidence="4">Okayama-7 / 130 / ATCC MYA-4618 / FGSC 9003</strain>
    </source>
</reference>
<dbReference type="InterPro" id="IPR058210">
    <property type="entry name" value="SACS/Nov_dom"/>
</dbReference>
<feature type="region of interest" description="Disordered" evidence="1">
    <location>
        <begin position="1416"/>
        <end position="1497"/>
    </location>
</feature>
<dbReference type="InterPro" id="IPR036890">
    <property type="entry name" value="HATPase_C_sf"/>
</dbReference>
<dbReference type="PANTHER" id="PTHR47839:SF1">
    <property type="entry name" value="DOMAIN PROTEIN, PUTATIVE (AFU_ORTHOLOGUE AFUA_6G04830)-RELATED"/>
    <property type="match status" value="1"/>
</dbReference>
<dbReference type="HOGENOM" id="CLU_001744_1_0_1"/>
<dbReference type="Proteomes" id="UP000001861">
    <property type="component" value="Unassembled WGS sequence"/>
</dbReference>
<dbReference type="Pfam" id="PF12449">
    <property type="entry name" value="DUF3684"/>
    <property type="match status" value="1"/>
</dbReference>